<feature type="region of interest" description="Disordered" evidence="1">
    <location>
        <begin position="117"/>
        <end position="142"/>
    </location>
</feature>
<keyword evidence="3" id="KW-1185">Reference proteome</keyword>
<accession>A0AAV0BC00</accession>
<feature type="compositionally biased region" description="Basic and acidic residues" evidence="1">
    <location>
        <begin position="175"/>
        <end position="193"/>
    </location>
</feature>
<comment type="caution">
    <text evidence="2">The sequence shown here is derived from an EMBL/GenBank/DDBJ whole genome shotgun (WGS) entry which is preliminary data.</text>
</comment>
<reference evidence="2" key="1">
    <citation type="submission" date="2022-06" db="EMBL/GenBank/DDBJ databases">
        <authorList>
            <consortium name="SYNGENTA / RWTH Aachen University"/>
        </authorList>
    </citation>
    <scope>NUCLEOTIDE SEQUENCE</scope>
</reference>
<evidence type="ECO:0000313" key="2">
    <source>
        <dbReference type="EMBL" id="CAH7684193.1"/>
    </source>
</evidence>
<dbReference type="AlphaFoldDB" id="A0AAV0BC00"/>
<gene>
    <name evidence="2" type="ORF">PPACK8108_LOCUS18245</name>
</gene>
<name>A0AAV0BC00_PHAPC</name>
<feature type="region of interest" description="Disordered" evidence="1">
    <location>
        <begin position="164"/>
        <end position="218"/>
    </location>
</feature>
<proteinExistence type="predicted"/>
<organism evidence="2 3">
    <name type="scientific">Phakopsora pachyrhizi</name>
    <name type="common">Asian soybean rust disease fungus</name>
    <dbReference type="NCBI Taxonomy" id="170000"/>
    <lineage>
        <taxon>Eukaryota</taxon>
        <taxon>Fungi</taxon>
        <taxon>Dikarya</taxon>
        <taxon>Basidiomycota</taxon>
        <taxon>Pucciniomycotina</taxon>
        <taxon>Pucciniomycetes</taxon>
        <taxon>Pucciniales</taxon>
        <taxon>Phakopsoraceae</taxon>
        <taxon>Phakopsora</taxon>
    </lineage>
</organism>
<feature type="compositionally biased region" description="Basic and acidic residues" evidence="1">
    <location>
        <begin position="200"/>
        <end position="210"/>
    </location>
</feature>
<dbReference type="EMBL" id="CALTRL010005247">
    <property type="protein sequence ID" value="CAH7684193.1"/>
    <property type="molecule type" value="Genomic_DNA"/>
</dbReference>
<evidence type="ECO:0000313" key="3">
    <source>
        <dbReference type="Proteomes" id="UP001153365"/>
    </source>
</evidence>
<sequence length="291" mass="32427">MMIIVEGILTRFKTRSGSLGDTQPHVQHPLTRAVEQVGIKIVKTIHCQVEMAGGNPYNSNGVNWVFFEAGGRDGVVEPTRFTEGMSCPAFESGSEKSGNGGPLDEGLKSFEAMSIGETVEQSQGDSCQKTWPSPAGQRSTGKARLMQAGIALEAGCRTEYGDEETQYETTAGRDQGLRQVKDLERREWKSTTKERKHREARGPARLKTDNPDVLQPQPGFIKTKEEQDYSFIKVEYNKWNTQRNKEGALMQLTTTYLKFFQVFQVTSGRQFCSPFFFWNAGDSIGVGGGMW</sequence>
<evidence type="ECO:0000256" key="1">
    <source>
        <dbReference type="SAM" id="MobiDB-lite"/>
    </source>
</evidence>
<protein>
    <submittedName>
        <fullName evidence="2">Uncharacterized protein</fullName>
    </submittedName>
</protein>
<dbReference type="Proteomes" id="UP001153365">
    <property type="component" value="Unassembled WGS sequence"/>
</dbReference>
<feature type="compositionally biased region" description="Polar residues" evidence="1">
    <location>
        <begin position="119"/>
        <end position="140"/>
    </location>
</feature>